<reference evidence="3 4" key="1">
    <citation type="submission" date="2023-11" db="EMBL/GenBank/DDBJ databases">
        <title>Draft genome sequence of Microbacterium arthrosphaerae JCM 30492.</title>
        <authorList>
            <person name="Zhang G."/>
            <person name="Ding Y."/>
        </authorList>
    </citation>
    <scope>NUCLEOTIDE SEQUENCE [LARGE SCALE GENOMIC DNA]</scope>
    <source>
        <strain evidence="3 4">JCM 30492</strain>
    </source>
</reference>
<dbReference type="PANTHER" id="PTHR42923">
    <property type="entry name" value="PROTOPORPHYRINOGEN OXIDASE"/>
    <property type="match status" value="1"/>
</dbReference>
<feature type="region of interest" description="Disordered" evidence="1">
    <location>
        <begin position="277"/>
        <end position="305"/>
    </location>
</feature>
<dbReference type="Gene3D" id="1.10.3110.10">
    <property type="entry name" value="protoporphyrinogen ix oxidase, domain 3"/>
    <property type="match status" value="1"/>
</dbReference>
<accession>A0ABU4GYN2</accession>
<feature type="compositionally biased region" description="Low complexity" evidence="1">
    <location>
        <begin position="410"/>
        <end position="422"/>
    </location>
</feature>
<dbReference type="InterPro" id="IPR050464">
    <property type="entry name" value="Zeta_carotene_desat/Oxidored"/>
</dbReference>
<name>A0ABU4GYN2_9MICO</name>
<dbReference type="SUPFAM" id="SSF51905">
    <property type="entry name" value="FAD/NAD(P)-binding domain"/>
    <property type="match status" value="1"/>
</dbReference>
<sequence length="538" mass="54137">MDAVTGAPEPLDELVTHAHETSVVVIGGGIAGLVAALECAKVGMPVTLLEASDRLGGTIASAEIDGLLVDAGATCWSTRGGAVKSLVDELGLGERVVTPRTDQTWISGTARGSAAPVPADAVLGIPANPWDDAVRRIIGWRGVWRAYVDRLRPPLTIGKQRNLAALVRSRMGAAVLERLVTPLSVGGFGVAPGEIDVVSAAPGLTTALTRTGSLGGAVADLLVDRDGSSPIAGLDGGMTPLVAAIAERLGLLGADVVTGARVAGLTRVDGRWRIDLAPASDEDGPAAGDPARPAAAADAARLSGATPRGPLRADLVIVATGERAARGLLGLEDAAPGADGVLREVVTLVVDAPALDPQPRGAQVYPVPGTRSASGLVHQTARWEWLARAAGPGRHVLSVAFDGPTAVDAASDAPAGHAAAGHASGGGHAAAGHPTRGLDDRAAIQRAVAEASALLGSPLDESAVRGARREAFVLARPASTLGHAEATAAVRARIGRREGLAAVGAWLAGSGISRVAADARAEADRLRRSALWGRASAG</sequence>
<dbReference type="Proteomes" id="UP001283109">
    <property type="component" value="Unassembled WGS sequence"/>
</dbReference>
<feature type="compositionally biased region" description="Low complexity" evidence="1">
    <location>
        <begin position="285"/>
        <end position="305"/>
    </location>
</feature>
<protein>
    <submittedName>
        <fullName evidence="3">FAD-dependent oxidoreductase</fullName>
    </submittedName>
</protein>
<keyword evidence="4" id="KW-1185">Reference proteome</keyword>
<evidence type="ECO:0000313" key="4">
    <source>
        <dbReference type="Proteomes" id="UP001283109"/>
    </source>
</evidence>
<evidence type="ECO:0000313" key="3">
    <source>
        <dbReference type="EMBL" id="MDW4572183.1"/>
    </source>
</evidence>
<dbReference type="EMBL" id="JAWQEV010000001">
    <property type="protein sequence ID" value="MDW4572183.1"/>
    <property type="molecule type" value="Genomic_DNA"/>
</dbReference>
<feature type="region of interest" description="Disordered" evidence="1">
    <location>
        <begin position="410"/>
        <end position="436"/>
    </location>
</feature>
<evidence type="ECO:0000256" key="1">
    <source>
        <dbReference type="SAM" id="MobiDB-lite"/>
    </source>
</evidence>
<proteinExistence type="predicted"/>
<comment type="caution">
    <text evidence="3">The sequence shown here is derived from an EMBL/GenBank/DDBJ whole genome shotgun (WGS) entry which is preliminary data.</text>
</comment>
<dbReference type="Gene3D" id="3.50.50.60">
    <property type="entry name" value="FAD/NAD(P)-binding domain"/>
    <property type="match status" value="1"/>
</dbReference>
<feature type="domain" description="Amine oxidase" evidence="2">
    <location>
        <begin position="30"/>
        <end position="270"/>
    </location>
</feature>
<dbReference type="PRINTS" id="PR00411">
    <property type="entry name" value="PNDRDTASEI"/>
</dbReference>
<dbReference type="InterPro" id="IPR036188">
    <property type="entry name" value="FAD/NAD-bd_sf"/>
</dbReference>
<organism evidence="3 4">
    <name type="scientific">Microbacterium arthrosphaerae</name>
    <dbReference type="NCBI Taxonomy" id="792652"/>
    <lineage>
        <taxon>Bacteria</taxon>
        <taxon>Bacillati</taxon>
        <taxon>Actinomycetota</taxon>
        <taxon>Actinomycetes</taxon>
        <taxon>Micrococcales</taxon>
        <taxon>Microbacteriaceae</taxon>
        <taxon>Microbacterium</taxon>
    </lineage>
</organism>
<dbReference type="PRINTS" id="PR00368">
    <property type="entry name" value="FADPNR"/>
</dbReference>
<dbReference type="RefSeq" id="WP_318352686.1">
    <property type="nucleotide sequence ID" value="NZ_JAWQEV010000001.1"/>
</dbReference>
<evidence type="ECO:0000259" key="2">
    <source>
        <dbReference type="Pfam" id="PF01593"/>
    </source>
</evidence>
<dbReference type="InterPro" id="IPR002937">
    <property type="entry name" value="Amino_oxidase"/>
</dbReference>
<dbReference type="PANTHER" id="PTHR42923:SF3">
    <property type="entry name" value="PROTOPORPHYRINOGEN OXIDASE"/>
    <property type="match status" value="1"/>
</dbReference>
<gene>
    <name evidence="3" type="ORF">R8Z58_05245</name>
</gene>
<dbReference type="Gene3D" id="3.90.660.20">
    <property type="entry name" value="Protoporphyrinogen oxidase, mitochondrial, domain 2"/>
    <property type="match status" value="1"/>
</dbReference>
<dbReference type="Pfam" id="PF01593">
    <property type="entry name" value="Amino_oxidase"/>
    <property type="match status" value="1"/>
</dbReference>